<evidence type="ECO:0000313" key="8">
    <source>
        <dbReference type="Proteomes" id="UP000288716"/>
    </source>
</evidence>
<protein>
    <submittedName>
        <fullName evidence="7">Elongation factor 1-delta-like isoform 1</fullName>
    </submittedName>
</protein>
<gene>
    <name evidence="7" type="ORF">B4U80_06849</name>
</gene>
<dbReference type="FunFam" id="3.30.70.60:FF:000001">
    <property type="entry name" value="Elongation factor 1-beta 1 like"/>
    <property type="match status" value="1"/>
</dbReference>
<dbReference type="Pfam" id="PF10587">
    <property type="entry name" value="EF-1_beta_acid"/>
    <property type="match status" value="1"/>
</dbReference>
<dbReference type="PROSITE" id="PS00824">
    <property type="entry name" value="EF1BD_1"/>
    <property type="match status" value="1"/>
</dbReference>
<evidence type="ECO:0000256" key="2">
    <source>
        <dbReference type="ARBA" id="ARBA00022768"/>
    </source>
</evidence>
<dbReference type="GO" id="GO:0005829">
    <property type="term" value="C:cytosol"/>
    <property type="evidence" value="ECO:0007669"/>
    <property type="project" value="TreeGrafter"/>
</dbReference>
<dbReference type="VEuPathDB" id="VectorBase:LDEU001109"/>
<dbReference type="OrthoDB" id="331763at2759"/>
<keyword evidence="3 4" id="KW-0648">Protein biosynthesis</keyword>
<dbReference type="PANTHER" id="PTHR11595">
    <property type="entry name" value="EF-HAND AND COILED-COIL DOMAIN-CONTAINING FAMILY MEMBER"/>
    <property type="match status" value="1"/>
</dbReference>
<dbReference type="GO" id="GO:0005853">
    <property type="term" value="C:eukaryotic translation elongation factor 1 complex"/>
    <property type="evidence" value="ECO:0007669"/>
    <property type="project" value="InterPro"/>
</dbReference>
<comment type="similarity">
    <text evidence="1 4">Belongs to the EF-1-beta/EF-1-delta family.</text>
</comment>
<dbReference type="Proteomes" id="UP000288716">
    <property type="component" value="Unassembled WGS sequence"/>
</dbReference>
<dbReference type="SUPFAM" id="SSF54984">
    <property type="entry name" value="eEF-1beta-like"/>
    <property type="match status" value="1"/>
</dbReference>
<feature type="region of interest" description="Disordered" evidence="5">
    <location>
        <begin position="1"/>
        <end position="81"/>
    </location>
</feature>
<dbReference type="PANTHER" id="PTHR11595:SF21">
    <property type="entry name" value="ELONGATION FACTOR 1-BETA"/>
    <property type="match status" value="1"/>
</dbReference>
<feature type="compositionally biased region" description="Acidic residues" evidence="5">
    <location>
        <begin position="72"/>
        <end position="81"/>
    </location>
</feature>
<evidence type="ECO:0000256" key="1">
    <source>
        <dbReference type="ARBA" id="ARBA00007411"/>
    </source>
</evidence>
<dbReference type="EMBL" id="NCKV01000328">
    <property type="protein sequence ID" value="RWS30931.1"/>
    <property type="molecule type" value="Genomic_DNA"/>
</dbReference>
<evidence type="ECO:0000259" key="6">
    <source>
        <dbReference type="SMART" id="SM00888"/>
    </source>
</evidence>
<dbReference type="InterPro" id="IPR018940">
    <property type="entry name" value="EF-1_beta_acid_region_euk"/>
</dbReference>
<dbReference type="SMART" id="SM00888">
    <property type="entry name" value="EF1_GNE"/>
    <property type="match status" value="1"/>
</dbReference>
<comment type="caution">
    <text evidence="7">The sequence shown here is derived from an EMBL/GenBank/DDBJ whole genome shotgun (WGS) entry which is preliminary data.</text>
</comment>
<dbReference type="InterPro" id="IPR049720">
    <property type="entry name" value="EF1B_bsu/dsu"/>
</dbReference>
<organism evidence="7 8">
    <name type="scientific">Leptotrombidium deliense</name>
    <dbReference type="NCBI Taxonomy" id="299467"/>
    <lineage>
        <taxon>Eukaryota</taxon>
        <taxon>Metazoa</taxon>
        <taxon>Ecdysozoa</taxon>
        <taxon>Arthropoda</taxon>
        <taxon>Chelicerata</taxon>
        <taxon>Arachnida</taxon>
        <taxon>Acari</taxon>
        <taxon>Acariformes</taxon>
        <taxon>Trombidiformes</taxon>
        <taxon>Prostigmata</taxon>
        <taxon>Anystina</taxon>
        <taxon>Parasitengona</taxon>
        <taxon>Trombiculoidea</taxon>
        <taxon>Trombiculidae</taxon>
        <taxon>Leptotrombidium</taxon>
    </lineage>
</organism>
<name>A0A443STU3_9ACAR</name>
<feature type="non-terminal residue" evidence="7">
    <location>
        <position position="1"/>
    </location>
</feature>
<proteinExistence type="inferred from homology"/>
<evidence type="ECO:0000256" key="5">
    <source>
        <dbReference type="SAM" id="MobiDB-lite"/>
    </source>
</evidence>
<feature type="compositionally biased region" description="Basic and acidic residues" evidence="5">
    <location>
        <begin position="1"/>
        <end position="30"/>
    </location>
</feature>
<feature type="domain" description="Translation elongation factor EF1B beta/delta subunit guanine nucleotide exchange" evidence="6">
    <location>
        <begin position="112"/>
        <end position="198"/>
    </location>
</feature>
<dbReference type="InterPro" id="IPR001326">
    <property type="entry name" value="Transl_elong_EF1B_B/D_CS"/>
</dbReference>
<dbReference type="AlphaFoldDB" id="A0A443STU3"/>
<dbReference type="PROSITE" id="PS00825">
    <property type="entry name" value="EF1BD_2"/>
    <property type="match status" value="1"/>
</dbReference>
<keyword evidence="2 4" id="KW-0251">Elongation factor</keyword>
<dbReference type="GO" id="GO:0005085">
    <property type="term" value="F:guanyl-nucleotide exchange factor activity"/>
    <property type="evidence" value="ECO:0007669"/>
    <property type="project" value="TreeGrafter"/>
</dbReference>
<sequence>SKEPKSGKKGKQETIEESKCEASKRDRKGESQSSIVKSRVASLESHKSKESAKTEEKSSDSKQNGANKAAKEEDDDLDLFGSDEDEAANELREQRLKAYAEKKSKKPELIAKSSVILEVKPWDDETDMTELEKCVRSIIMDGLVWGVSKLVPVAFNIKKLQIVCVVEDDKVSIEELTEKIEGFEDYVQSVDIAAFQKI</sequence>
<accession>A0A443STU3</accession>
<feature type="compositionally biased region" description="Basic and acidic residues" evidence="5">
    <location>
        <begin position="44"/>
        <end position="60"/>
    </location>
</feature>
<dbReference type="InterPro" id="IPR036219">
    <property type="entry name" value="eEF-1beta-like_sf"/>
</dbReference>
<dbReference type="STRING" id="299467.A0A443STU3"/>
<evidence type="ECO:0000313" key="7">
    <source>
        <dbReference type="EMBL" id="RWS30931.1"/>
    </source>
</evidence>
<dbReference type="Pfam" id="PF00736">
    <property type="entry name" value="EF1_GNE"/>
    <property type="match status" value="1"/>
</dbReference>
<keyword evidence="8" id="KW-1185">Reference proteome</keyword>
<evidence type="ECO:0000256" key="4">
    <source>
        <dbReference type="RuleBase" id="RU003791"/>
    </source>
</evidence>
<dbReference type="Gene3D" id="3.30.70.60">
    <property type="match status" value="1"/>
</dbReference>
<dbReference type="InterPro" id="IPR014038">
    <property type="entry name" value="EF1B_bsu/dsu_GNE"/>
</dbReference>
<dbReference type="GO" id="GO:0003746">
    <property type="term" value="F:translation elongation factor activity"/>
    <property type="evidence" value="ECO:0007669"/>
    <property type="project" value="UniProtKB-KW"/>
</dbReference>
<dbReference type="CDD" id="cd00292">
    <property type="entry name" value="EF1B"/>
    <property type="match status" value="1"/>
</dbReference>
<reference evidence="7 8" key="1">
    <citation type="journal article" date="2018" name="Gigascience">
        <title>Genomes of trombidid mites reveal novel predicted allergens and laterally-transferred genes associated with secondary metabolism.</title>
        <authorList>
            <person name="Dong X."/>
            <person name="Chaisiri K."/>
            <person name="Xia D."/>
            <person name="Armstrong S.D."/>
            <person name="Fang Y."/>
            <person name="Donnelly M.J."/>
            <person name="Kadowaki T."/>
            <person name="McGarry J.W."/>
            <person name="Darby A.C."/>
            <person name="Makepeace B.L."/>
        </authorList>
    </citation>
    <scope>NUCLEOTIDE SEQUENCE [LARGE SCALE GENOMIC DNA]</scope>
    <source>
        <strain evidence="7">UoL-UT</strain>
    </source>
</reference>
<evidence type="ECO:0000256" key="3">
    <source>
        <dbReference type="ARBA" id="ARBA00022917"/>
    </source>
</evidence>
<dbReference type="InterPro" id="IPR014717">
    <property type="entry name" value="Transl_elong_EF1B/ribsomal_bS6"/>
</dbReference>